<dbReference type="Gene3D" id="3.40.630.10">
    <property type="entry name" value="Zn peptidases"/>
    <property type="match status" value="1"/>
</dbReference>
<evidence type="ECO:0000256" key="3">
    <source>
        <dbReference type="ARBA" id="ARBA00022723"/>
    </source>
</evidence>
<feature type="signal peptide" evidence="6">
    <location>
        <begin position="1"/>
        <end position="17"/>
    </location>
</feature>
<dbReference type="GeneID" id="70232863"/>
<dbReference type="Pfam" id="PF01546">
    <property type="entry name" value="Peptidase_M20"/>
    <property type="match status" value="1"/>
</dbReference>
<proteinExistence type="inferred from homology"/>
<dbReference type="InterPro" id="IPR050072">
    <property type="entry name" value="Peptidase_M20A"/>
</dbReference>
<dbReference type="PANTHER" id="PTHR43808">
    <property type="entry name" value="ACETYLORNITHINE DEACETYLASE"/>
    <property type="match status" value="1"/>
</dbReference>
<dbReference type="InterPro" id="IPR036264">
    <property type="entry name" value="Bact_exopeptidase_dim_dom"/>
</dbReference>
<keyword evidence="6" id="KW-0732">Signal</keyword>
<protein>
    <recommendedName>
        <fullName evidence="7">Peptidase M20 dimerisation domain-containing protein</fullName>
    </recommendedName>
</protein>
<evidence type="ECO:0000259" key="7">
    <source>
        <dbReference type="Pfam" id="PF07687"/>
    </source>
</evidence>
<keyword evidence="5" id="KW-0862">Zinc</keyword>
<feature type="chain" id="PRO_5040484621" description="Peptidase M20 dimerisation domain-containing protein" evidence="6">
    <location>
        <begin position="18"/>
        <end position="361"/>
    </location>
</feature>
<organism evidence="8 9">
    <name type="scientific">Ogataea philodendri</name>
    <dbReference type="NCBI Taxonomy" id="1378263"/>
    <lineage>
        <taxon>Eukaryota</taxon>
        <taxon>Fungi</taxon>
        <taxon>Dikarya</taxon>
        <taxon>Ascomycota</taxon>
        <taxon>Saccharomycotina</taxon>
        <taxon>Pichiomycetes</taxon>
        <taxon>Pichiales</taxon>
        <taxon>Pichiaceae</taxon>
        <taxon>Ogataea</taxon>
    </lineage>
</organism>
<comment type="similarity">
    <text evidence="2">Belongs to the peptidase M20A family.</text>
</comment>
<dbReference type="InterPro" id="IPR002933">
    <property type="entry name" value="Peptidase_M20"/>
</dbReference>
<dbReference type="EMBL" id="JAEUBE010000087">
    <property type="protein sequence ID" value="KAH3670380.1"/>
    <property type="molecule type" value="Genomic_DNA"/>
</dbReference>
<dbReference type="AlphaFoldDB" id="A0A9P8PEV9"/>
<keyword evidence="4" id="KW-0378">Hydrolase</keyword>
<keyword evidence="9" id="KW-1185">Reference proteome</keyword>
<dbReference type="Gene3D" id="3.30.70.360">
    <property type="match status" value="1"/>
</dbReference>
<evidence type="ECO:0000256" key="1">
    <source>
        <dbReference type="ARBA" id="ARBA00001947"/>
    </source>
</evidence>
<dbReference type="SUPFAM" id="SSF55031">
    <property type="entry name" value="Bacterial exopeptidase dimerisation domain"/>
    <property type="match status" value="1"/>
</dbReference>
<dbReference type="PANTHER" id="PTHR43808:SF8">
    <property type="entry name" value="PEPTIDASE M20 DIMERISATION DOMAIN-CONTAINING PROTEIN"/>
    <property type="match status" value="1"/>
</dbReference>
<evidence type="ECO:0000313" key="9">
    <source>
        <dbReference type="Proteomes" id="UP000769157"/>
    </source>
</evidence>
<evidence type="ECO:0000256" key="6">
    <source>
        <dbReference type="SAM" id="SignalP"/>
    </source>
</evidence>
<keyword evidence="3" id="KW-0479">Metal-binding</keyword>
<evidence type="ECO:0000256" key="4">
    <source>
        <dbReference type="ARBA" id="ARBA00022801"/>
    </source>
</evidence>
<evidence type="ECO:0000256" key="5">
    <source>
        <dbReference type="ARBA" id="ARBA00022833"/>
    </source>
</evidence>
<sequence length="361" mass="39557">MILSFFYCLVVVGAFQATFRQSSLIELHKDITEIDSEVGNEYDVVHFLAGYLSDHGLTVELQTVAESRENIYAYIGSSRDTKVLLTSHIDTNPAGKIPYHVIGNEIHVRGACDAKGSVASQIFAFLELQRDGIITEGDLGLLFVVGEEYDGSGSLAAVTSLNATWSNAVVVGEPTENKLSVGHKGNFRFDVNAIGVASHSGYPEQGFSAVEFLMRRIELLLDTAFPHSNLLGPTTVNIGTFHGGISANLLAPSAKAEIYIRVADDINLVNDTVNEIFTTSHSNYSIVQMLEPQYLDYDIPGFETVACSYATDIPYFKRPGVKRYLYGPGSILVAHSPKEYLTVEDLYESVEGYKAIVQYNI</sequence>
<dbReference type="SUPFAM" id="SSF53187">
    <property type="entry name" value="Zn-dependent exopeptidases"/>
    <property type="match status" value="1"/>
</dbReference>
<dbReference type="Pfam" id="PF07687">
    <property type="entry name" value="M20_dimer"/>
    <property type="match status" value="1"/>
</dbReference>
<comment type="caution">
    <text evidence="8">The sequence shown here is derived from an EMBL/GenBank/DDBJ whole genome shotgun (WGS) entry which is preliminary data.</text>
</comment>
<dbReference type="Proteomes" id="UP000769157">
    <property type="component" value="Unassembled WGS sequence"/>
</dbReference>
<accession>A0A9P8PEV9</accession>
<reference evidence="8" key="1">
    <citation type="journal article" date="2021" name="Open Biol.">
        <title>Shared evolutionary footprints suggest mitochondrial oxidative damage underlies multiple complex I losses in fungi.</title>
        <authorList>
            <person name="Schikora-Tamarit M.A."/>
            <person name="Marcet-Houben M."/>
            <person name="Nosek J."/>
            <person name="Gabaldon T."/>
        </authorList>
    </citation>
    <scope>NUCLEOTIDE SEQUENCE</scope>
    <source>
        <strain evidence="8">CBS6075</strain>
    </source>
</reference>
<comment type="cofactor">
    <cofactor evidence="1">
        <name>Zn(2+)</name>
        <dbReference type="ChEBI" id="CHEBI:29105"/>
    </cofactor>
</comment>
<dbReference type="InterPro" id="IPR011650">
    <property type="entry name" value="Peptidase_M20_dimer"/>
</dbReference>
<evidence type="ECO:0000256" key="2">
    <source>
        <dbReference type="ARBA" id="ARBA00006247"/>
    </source>
</evidence>
<dbReference type="GO" id="GO:0016787">
    <property type="term" value="F:hydrolase activity"/>
    <property type="evidence" value="ECO:0007669"/>
    <property type="project" value="UniProtKB-KW"/>
</dbReference>
<name>A0A9P8PEV9_9ASCO</name>
<feature type="domain" description="Peptidase M20 dimerisation" evidence="7">
    <location>
        <begin position="181"/>
        <end position="264"/>
    </location>
</feature>
<evidence type="ECO:0000313" key="8">
    <source>
        <dbReference type="EMBL" id="KAH3670380.1"/>
    </source>
</evidence>
<dbReference type="GO" id="GO:0046872">
    <property type="term" value="F:metal ion binding"/>
    <property type="evidence" value="ECO:0007669"/>
    <property type="project" value="UniProtKB-KW"/>
</dbReference>
<gene>
    <name evidence="8" type="ORF">OGAPHI_000895</name>
</gene>
<dbReference type="RefSeq" id="XP_046063805.1">
    <property type="nucleotide sequence ID" value="XM_046209039.1"/>
</dbReference>
<dbReference type="OrthoDB" id="3064516at2759"/>
<reference evidence="8" key="2">
    <citation type="submission" date="2021-01" db="EMBL/GenBank/DDBJ databases">
        <authorList>
            <person name="Schikora-Tamarit M.A."/>
        </authorList>
    </citation>
    <scope>NUCLEOTIDE SEQUENCE</scope>
    <source>
        <strain evidence="8">CBS6075</strain>
    </source>
</reference>